<dbReference type="InterPro" id="IPR013108">
    <property type="entry name" value="Amidohydro_3"/>
</dbReference>
<dbReference type="InterPro" id="IPR050378">
    <property type="entry name" value="Metallo-dep_Hydrolases_sf"/>
</dbReference>
<dbReference type="CDD" id="cd01297">
    <property type="entry name" value="D-aminoacylase"/>
    <property type="match status" value="1"/>
</dbReference>
<keyword evidence="4" id="KW-1185">Reference proteome</keyword>
<dbReference type="Pfam" id="PF07969">
    <property type="entry name" value="Amidohydro_3"/>
    <property type="match status" value="1"/>
</dbReference>
<dbReference type="Gene3D" id="3.20.20.140">
    <property type="entry name" value="Metal-dependent hydrolases"/>
    <property type="match status" value="2"/>
</dbReference>
<gene>
    <name evidence="3" type="ORF">ACFOKA_06870</name>
</gene>
<organism evidence="3 4">
    <name type="scientific">Kordiimonas pumila</name>
    <dbReference type="NCBI Taxonomy" id="2161677"/>
    <lineage>
        <taxon>Bacteria</taxon>
        <taxon>Pseudomonadati</taxon>
        <taxon>Pseudomonadota</taxon>
        <taxon>Alphaproteobacteria</taxon>
        <taxon>Kordiimonadales</taxon>
        <taxon>Kordiimonadaceae</taxon>
        <taxon>Kordiimonas</taxon>
    </lineage>
</organism>
<dbReference type="InterPro" id="IPR011059">
    <property type="entry name" value="Metal-dep_hydrolase_composite"/>
</dbReference>
<dbReference type="Proteomes" id="UP001595444">
    <property type="component" value="Unassembled WGS sequence"/>
</dbReference>
<feature type="signal peptide" evidence="1">
    <location>
        <begin position="1"/>
        <end position="25"/>
    </location>
</feature>
<dbReference type="EMBL" id="JBHRSL010000004">
    <property type="protein sequence ID" value="MFC3051618.1"/>
    <property type="molecule type" value="Genomic_DNA"/>
</dbReference>
<keyword evidence="1" id="KW-0732">Signal</keyword>
<name>A0ABV7D373_9PROT</name>
<dbReference type="Gene3D" id="2.30.40.10">
    <property type="entry name" value="Urease, subunit C, domain 1"/>
    <property type="match status" value="1"/>
</dbReference>
<evidence type="ECO:0000313" key="4">
    <source>
        <dbReference type="Proteomes" id="UP001595444"/>
    </source>
</evidence>
<dbReference type="PANTHER" id="PTHR11647">
    <property type="entry name" value="HYDRANTOINASE/DIHYDROPYRIMIDINASE FAMILY MEMBER"/>
    <property type="match status" value="1"/>
</dbReference>
<reference evidence="4" key="1">
    <citation type="journal article" date="2019" name="Int. J. Syst. Evol. Microbiol.">
        <title>The Global Catalogue of Microorganisms (GCM) 10K type strain sequencing project: providing services to taxonomists for standard genome sequencing and annotation.</title>
        <authorList>
            <consortium name="The Broad Institute Genomics Platform"/>
            <consortium name="The Broad Institute Genome Sequencing Center for Infectious Disease"/>
            <person name="Wu L."/>
            <person name="Ma J."/>
        </authorList>
    </citation>
    <scope>NUCLEOTIDE SEQUENCE [LARGE SCALE GENOMIC DNA]</scope>
    <source>
        <strain evidence="4">KCTC 62164</strain>
    </source>
</reference>
<accession>A0ABV7D373</accession>
<dbReference type="PANTHER" id="PTHR11647:SF1">
    <property type="entry name" value="COLLAPSIN RESPONSE MEDIATOR PROTEIN"/>
    <property type="match status" value="1"/>
</dbReference>
<sequence>MIKGTVRTLAVSLLAIWLPSAAVQAEDAAYDVVIRGGHVLDGAGNPWVPADIAIKDGKLAKIGRVTGTGTREIDAHGKYVSPGWIDMMDQSGGIFQTVGLAPNKIAMGVTTVIAGEGGTPVDAADIDAYFTAMQANGISVNFGTYYSATQARVAVIGDSAVDPTPAQLEEMKGLVATAMEAGAMGITTALIYPPSSFHKTENLVELAKVVAKYDGMYASHIRDESSKFLDAVKEAIRIGEESGSGVEIFHMKAAYYPNWGKDMKAAVALIDAARARGVNVAADLYPYVAGGTGLEVSAPSWVFADGEEKALERLQDPKVREQMKKELAAGPQPGWTNMIYVSGGWGHVVLANSYLDEYRQFHGQNFEEISKALGKDPADIAWDIVVKAYPERAMGLYFMMSEEDVETAMKAPWTSIGTDAASSTALGELDALGLPHPRSYGTFPKVIAEYVRDRKVITLPDAIRKITSWPAERMGLSDRGVLREGLAADVVVFDLDTMKANASWADPTATPEGIEYVLVNGELVLDGGHHTGAAPGKVLRGKGFKQ</sequence>
<proteinExistence type="predicted"/>
<evidence type="ECO:0000259" key="2">
    <source>
        <dbReference type="Pfam" id="PF07969"/>
    </source>
</evidence>
<comment type="caution">
    <text evidence="3">The sequence shown here is derived from an EMBL/GenBank/DDBJ whole genome shotgun (WGS) entry which is preliminary data.</text>
</comment>
<protein>
    <submittedName>
        <fullName evidence="3">Amidohydrolase family protein</fullName>
    </submittedName>
</protein>
<dbReference type="InterPro" id="IPR032466">
    <property type="entry name" value="Metal_Hydrolase"/>
</dbReference>
<dbReference type="SUPFAM" id="SSF51338">
    <property type="entry name" value="Composite domain of metallo-dependent hydrolases"/>
    <property type="match status" value="1"/>
</dbReference>
<feature type="chain" id="PRO_5047341763" evidence="1">
    <location>
        <begin position="26"/>
        <end position="546"/>
    </location>
</feature>
<feature type="domain" description="Amidohydrolase 3" evidence="2">
    <location>
        <begin position="71"/>
        <end position="524"/>
    </location>
</feature>
<dbReference type="SUPFAM" id="SSF51556">
    <property type="entry name" value="Metallo-dependent hydrolases"/>
    <property type="match status" value="1"/>
</dbReference>
<evidence type="ECO:0000256" key="1">
    <source>
        <dbReference type="SAM" id="SignalP"/>
    </source>
</evidence>
<dbReference type="RefSeq" id="WP_194215093.1">
    <property type="nucleotide sequence ID" value="NZ_CP061205.1"/>
</dbReference>
<evidence type="ECO:0000313" key="3">
    <source>
        <dbReference type="EMBL" id="MFC3051618.1"/>
    </source>
</evidence>